<accession>I7IVY1</accession>
<dbReference type="InterPro" id="IPR003783">
    <property type="entry name" value="Regulatory_RecX"/>
</dbReference>
<organism evidence="10 11">
    <name type="scientific">Lactobacillus hominis DSM 23910 = CRBIP 24.179</name>
    <dbReference type="NCBI Taxonomy" id="1423758"/>
    <lineage>
        <taxon>Bacteria</taxon>
        <taxon>Bacillati</taxon>
        <taxon>Bacillota</taxon>
        <taxon>Bacilli</taxon>
        <taxon>Lactobacillales</taxon>
        <taxon>Lactobacillaceae</taxon>
        <taxon>Lactobacillus</taxon>
    </lineage>
</organism>
<dbReference type="OrthoDB" id="5421057at2"/>
<dbReference type="GeneID" id="82847456"/>
<gene>
    <name evidence="6" type="primary">recX</name>
    <name evidence="10" type="ORF">BN55_02695</name>
</gene>
<comment type="subcellular location">
    <subcellularLocation>
        <location evidence="2 6">Cytoplasm</location>
    </subcellularLocation>
</comment>
<evidence type="ECO:0000256" key="3">
    <source>
        <dbReference type="ARBA" id="ARBA00009695"/>
    </source>
</evidence>
<comment type="caution">
    <text evidence="10">The sequence shown here is derived from an EMBL/GenBank/DDBJ whole genome shotgun (WGS) entry which is preliminary data.</text>
</comment>
<dbReference type="AlphaFoldDB" id="I7IVY1"/>
<dbReference type="InterPro" id="IPR053926">
    <property type="entry name" value="RecX_HTH_1st"/>
</dbReference>
<evidence type="ECO:0000259" key="9">
    <source>
        <dbReference type="Pfam" id="PF21982"/>
    </source>
</evidence>
<dbReference type="Pfam" id="PF21982">
    <property type="entry name" value="RecX_HTH1"/>
    <property type="match status" value="1"/>
</dbReference>
<evidence type="ECO:0000259" key="7">
    <source>
        <dbReference type="Pfam" id="PF02631"/>
    </source>
</evidence>
<dbReference type="PANTHER" id="PTHR33602:SF1">
    <property type="entry name" value="REGULATORY PROTEIN RECX FAMILY PROTEIN"/>
    <property type="match status" value="1"/>
</dbReference>
<dbReference type="EMBL" id="CAKE01000019">
    <property type="protein sequence ID" value="CCI82233.1"/>
    <property type="molecule type" value="Genomic_DNA"/>
</dbReference>
<comment type="similarity">
    <text evidence="3 6">Belongs to the RecX family.</text>
</comment>
<dbReference type="InterPro" id="IPR036388">
    <property type="entry name" value="WH-like_DNA-bd_sf"/>
</dbReference>
<feature type="domain" description="RecX second three-helical" evidence="7">
    <location>
        <begin position="107"/>
        <end position="148"/>
    </location>
</feature>
<feature type="domain" description="RecX third three-helical" evidence="8">
    <location>
        <begin position="212"/>
        <end position="258"/>
    </location>
</feature>
<dbReference type="eggNOG" id="COG2137">
    <property type="taxonomic scope" value="Bacteria"/>
</dbReference>
<comment type="function">
    <text evidence="1 6">Modulates RecA activity.</text>
</comment>
<proteinExistence type="inferred from homology"/>
<dbReference type="Gene3D" id="1.10.10.10">
    <property type="entry name" value="Winged helix-like DNA-binding domain superfamily/Winged helix DNA-binding domain"/>
    <property type="match status" value="4"/>
</dbReference>
<dbReference type="GO" id="GO:0005737">
    <property type="term" value="C:cytoplasm"/>
    <property type="evidence" value="ECO:0007669"/>
    <property type="project" value="UniProtKB-SubCell"/>
</dbReference>
<evidence type="ECO:0000256" key="4">
    <source>
        <dbReference type="ARBA" id="ARBA00018111"/>
    </source>
</evidence>
<evidence type="ECO:0000313" key="10">
    <source>
        <dbReference type="EMBL" id="CCI82233.1"/>
    </source>
</evidence>
<feature type="domain" description="RecX first three-helical" evidence="9">
    <location>
        <begin position="63"/>
        <end position="98"/>
    </location>
</feature>
<dbReference type="Proteomes" id="UP000009320">
    <property type="component" value="Unassembled WGS sequence"/>
</dbReference>
<dbReference type="InterPro" id="IPR053924">
    <property type="entry name" value="RecX_HTH_2nd"/>
</dbReference>
<evidence type="ECO:0000259" key="8">
    <source>
        <dbReference type="Pfam" id="PF21981"/>
    </source>
</evidence>
<evidence type="ECO:0000313" key="11">
    <source>
        <dbReference type="Proteomes" id="UP000009320"/>
    </source>
</evidence>
<evidence type="ECO:0000256" key="2">
    <source>
        <dbReference type="ARBA" id="ARBA00004496"/>
    </source>
</evidence>
<dbReference type="Pfam" id="PF02631">
    <property type="entry name" value="RecX_HTH2"/>
    <property type="match status" value="1"/>
</dbReference>
<dbReference type="GO" id="GO:0006282">
    <property type="term" value="P:regulation of DNA repair"/>
    <property type="evidence" value="ECO:0007669"/>
    <property type="project" value="UniProtKB-UniRule"/>
</dbReference>
<dbReference type="PANTHER" id="PTHR33602">
    <property type="entry name" value="REGULATORY PROTEIN RECX FAMILY PROTEIN"/>
    <property type="match status" value="1"/>
</dbReference>
<protein>
    <recommendedName>
        <fullName evidence="4 6">Regulatory protein RecX</fullName>
    </recommendedName>
</protein>
<dbReference type="PATRIC" id="fig|1423758.3.peg.587"/>
<evidence type="ECO:0000256" key="1">
    <source>
        <dbReference type="ARBA" id="ARBA00003529"/>
    </source>
</evidence>
<keyword evidence="11" id="KW-1185">Reference proteome</keyword>
<dbReference type="InterPro" id="IPR053925">
    <property type="entry name" value="RecX_HTH_3rd"/>
</dbReference>
<evidence type="ECO:0000256" key="5">
    <source>
        <dbReference type="ARBA" id="ARBA00022490"/>
    </source>
</evidence>
<dbReference type="STRING" id="1423758.FC41_GL000581"/>
<dbReference type="RefSeq" id="WP_008471258.1">
    <property type="nucleotide sequence ID" value="NZ_AYZP01000013.1"/>
</dbReference>
<name>I7IVY1_9LACO</name>
<dbReference type="Pfam" id="PF21981">
    <property type="entry name" value="RecX_HTH3"/>
    <property type="match status" value="1"/>
</dbReference>
<dbReference type="HAMAP" id="MF_01114">
    <property type="entry name" value="RecX"/>
    <property type="match status" value="1"/>
</dbReference>
<sequence>MAVITKVSTQKRKGYFNIFLDNQFAFGVSEKILTEYRLFKGTELTDEQIEEIKQAQADSRATDLAMNFLSYQPRSVYEVLQYLNKHEINPEAQSQAVATLTDLGYLDDKKYSELFIKNNLRVGKDGPNSLKNKLAKKGVDPEIIQNCLAEFDDESWQEAGVRLVHSLIHQQGKLATKEIIRKAKTKLLSHGFSSELADLIVDSLDLTNDDNEQFEALKKQGIKVYKRYRNEDDFTRKQKVKRYLYQHGFSSNEIDTFLNGEIIDLSEIDEY</sequence>
<dbReference type="NCBIfam" id="NF010733">
    <property type="entry name" value="PRK14135.1"/>
    <property type="match status" value="1"/>
</dbReference>
<reference evidence="10 11" key="1">
    <citation type="submission" date="2012-06" db="EMBL/GenBank/DDBJ databases">
        <title>Draft Genome Sequence of Lactobacillus hominis Strain CRBIP 24.179T, isolated from human intestine.</title>
        <authorList>
            <person name="Cousin S."/>
            <person name="Ma L."/>
            <person name="Bizet C."/>
            <person name="Loux V."/>
            <person name="Bouchier C."/>
            <person name="Clermont D."/>
            <person name="Creno S."/>
        </authorList>
    </citation>
    <scope>NUCLEOTIDE SEQUENCE [LARGE SCALE GENOMIC DNA]</scope>
    <source>
        <strain evidence="11">CRBIP 24.179T</strain>
    </source>
</reference>
<keyword evidence="5 6" id="KW-0963">Cytoplasm</keyword>
<evidence type="ECO:0000256" key="6">
    <source>
        <dbReference type="HAMAP-Rule" id="MF_01114"/>
    </source>
</evidence>